<dbReference type="AlphaFoldDB" id="X1V078"/>
<dbReference type="EMBL" id="BARW01034360">
    <property type="protein sequence ID" value="GAJ05561.1"/>
    <property type="molecule type" value="Genomic_DNA"/>
</dbReference>
<name>X1V078_9ZZZZ</name>
<proteinExistence type="predicted"/>
<accession>X1V078</accession>
<comment type="caution">
    <text evidence="1">The sequence shown here is derived from an EMBL/GenBank/DDBJ whole genome shotgun (WGS) entry which is preliminary data.</text>
</comment>
<gene>
    <name evidence="1" type="ORF">S12H4_53869</name>
</gene>
<protein>
    <submittedName>
        <fullName evidence="1">Uncharacterized protein</fullName>
    </submittedName>
</protein>
<reference evidence="1" key="1">
    <citation type="journal article" date="2014" name="Front. Microbiol.">
        <title>High frequency of phylogenetically diverse reductive dehalogenase-homologous genes in deep subseafloor sedimentary metagenomes.</title>
        <authorList>
            <person name="Kawai M."/>
            <person name="Futagami T."/>
            <person name="Toyoda A."/>
            <person name="Takaki Y."/>
            <person name="Nishi S."/>
            <person name="Hori S."/>
            <person name="Arai W."/>
            <person name="Tsubouchi T."/>
            <person name="Morono Y."/>
            <person name="Uchiyama I."/>
            <person name="Ito T."/>
            <person name="Fujiyama A."/>
            <person name="Inagaki F."/>
            <person name="Takami H."/>
        </authorList>
    </citation>
    <scope>NUCLEOTIDE SEQUENCE</scope>
    <source>
        <strain evidence="1">Expedition CK06-06</strain>
    </source>
</reference>
<organism evidence="1">
    <name type="scientific">marine sediment metagenome</name>
    <dbReference type="NCBI Taxonomy" id="412755"/>
    <lineage>
        <taxon>unclassified sequences</taxon>
        <taxon>metagenomes</taxon>
        <taxon>ecological metagenomes</taxon>
    </lineage>
</organism>
<feature type="non-terminal residue" evidence="1">
    <location>
        <position position="1"/>
    </location>
</feature>
<sequence>CEATDPMDKGQWRGKVEVIDGSGTGAIITPDNFSFRVK</sequence>
<evidence type="ECO:0000313" key="1">
    <source>
        <dbReference type="EMBL" id="GAJ05561.1"/>
    </source>
</evidence>